<feature type="domain" description="Ribosomal protein eL8/eL30/eS12/Gadd45" evidence="2">
    <location>
        <begin position="296"/>
        <end position="337"/>
    </location>
</feature>
<name>A0A9X0A669_9CNID</name>
<gene>
    <name evidence="3" type="primary">SECISBP2</name>
    <name evidence="3" type="ORF">OS493_003819</name>
</gene>
<dbReference type="PANTHER" id="PTHR13284:SF4">
    <property type="entry name" value="C2H2-TYPE DOMAIN-CONTAINING PROTEIN"/>
    <property type="match status" value="1"/>
</dbReference>
<proteinExistence type="predicted"/>
<comment type="caution">
    <text evidence="3">The sequence shown here is derived from an EMBL/GenBank/DDBJ whole genome shotgun (WGS) entry which is preliminary data.</text>
</comment>
<protein>
    <submittedName>
        <fullName evidence="3">Selenocysteine insertion sequence-binding protein 2</fullName>
    </submittedName>
</protein>
<dbReference type="Proteomes" id="UP001163046">
    <property type="component" value="Unassembled WGS sequence"/>
</dbReference>
<sequence length="437" mass="48971">MISSPKPSYSAVLRSIPQPKRVTVSPAWENEHPTKHGGLLKVPPQATAGGVENEAGTKQKKKKKKKKKTTKEAGDKTQENSSPKRTEKPIQFDLGVMLQTISNCSPERKQSGRRNVIAATGLLPSQLSPAAPVEDSVKNIQLHKKDDNKAPHNTLDSTAPVVKRGKERENPARKKPSALKKIILKEREEKKKARETGESGEIGETDDKDDEICQDEENSTCEPEVENIVHQEVPSLLEDDTACPEPSSPTDREIAAEIHSRKFREYCFQVPNKEVDNVATELLKELVRFQDRQFHKDPVKAKAKRRFVLGLREVSKHLKLRKLKCVIISSNVERIKSAGGLDDTLDVLLKKVPVSIVGIFNYDGAQEQFKTLIELTQKTRQAYSEKWQEIRQKLELQQKEITGTLVLYIVTRQAHYVLSVKKTLVATASFATGSVAK</sequence>
<dbReference type="GO" id="GO:1990904">
    <property type="term" value="C:ribonucleoprotein complex"/>
    <property type="evidence" value="ECO:0007669"/>
    <property type="project" value="TreeGrafter"/>
</dbReference>
<feature type="region of interest" description="Disordered" evidence="1">
    <location>
        <begin position="1"/>
        <end position="92"/>
    </location>
</feature>
<dbReference type="EMBL" id="MU825397">
    <property type="protein sequence ID" value="KAJ7394141.1"/>
    <property type="molecule type" value="Genomic_DNA"/>
</dbReference>
<dbReference type="InterPro" id="IPR040051">
    <property type="entry name" value="SECISBP2"/>
</dbReference>
<evidence type="ECO:0000256" key="1">
    <source>
        <dbReference type="SAM" id="MobiDB-lite"/>
    </source>
</evidence>
<dbReference type="GO" id="GO:0035368">
    <property type="term" value="F:selenocysteine insertion sequence binding"/>
    <property type="evidence" value="ECO:0007669"/>
    <property type="project" value="InterPro"/>
</dbReference>
<dbReference type="PANTHER" id="PTHR13284">
    <property type="entry name" value="GH01354P"/>
    <property type="match status" value="1"/>
</dbReference>
<dbReference type="InterPro" id="IPR004038">
    <property type="entry name" value="Ribosomal_eL8/eL30/eS12/Gad45"/>
</dbReference>
<dbReference type="OrthoDB" id="263617at2759"/>
<feature type="compositionally biased region" description="Basic residues" evidence="1">
    <location>
        <begin position="58"/>
        <end position="69"/>
    </location>
</feature>
<keyword evidence="4" id="KW-1185">Reference proteome</keyword>
<dbReference type="GO" id="GO:0005739">
    <property type="term" value="C:mitochondrion"/>
    <property type="evidence" value="ECO:0007669"/>
    <property type="project" value="TreeGrafter"/>
</dbReference>
<dbReference type="Gene3D" id="3.30.1330.30">
    <property type="match status" value="1"/>
</dbReference>
<accession>A0A9X0A669</accession>
<evidence type="ECO:0000313" key="4">
    <source>
        <dbReference type="Proteomes" id="UP001163046"/>
    </source>
</evidence>
<evidence type="ECO:0000313" key="3">
    <source>
        <dbReference type="EMBL" id="KAJ7394141.1"/>
    </source>
</evidence>
<evidence type="ECO:0000259" key="2">
    <source>
        <dbReference type="Pfam" id="PF01248"/>
    </source>
</evidence>
<dbReference type="InterPro" id="IPR029064">
    <property type="entry name" value="Ribosomal_eL30-like_sf"/>
</dbReference>
<feature type="region of interest" description="Disordered" evidence="1">
    <location>
        <begin position="143"/>
        <end position="222"/>
    </location>
</feature>
<dbReference type="SUPFAM" id="SSF55315">
    <property type="entry name" value="L30e-like"/>
    <property type="match status" value="1"/>
</dbReference>
<dbReference type="AlphaFoldDB" id="A0A9X0A669"/>
<feature type="compositionally biased region" description="Acidic residues" evidence="1">
    <location>
        <begin position="201"/>
        <end position="222"/>
    </location>
</feature>
<organism evidence="3 4">
    <name type="scientific">Desmophyllum pertusum</name>
    <dbReference type="NCBI Taxonomy" id="174260"/>
    <lineage>
        <taxon>Eukaryota</taxon>
        <taxon>Metazoa</taxon>
        <taxon>Cnidaria</taxon>
        <taxon>Anthozoa</taxon>
        <taxon>Hexacorallia</taxon>
        <taxon>Scleractinia</taxon>
        <taxon>Caryophylliina</taxon>
        <taxon>Caryophylliidae</taxon>
        <taxon>Desmophyllum</taxon>
    </lineage>
</organism>
<feature type="compositionally biased region" description="Basic and acidic residues" evidence="1">
    <location>
        <begin position="70"/>
        <end position="90"/>
    </location>
</feature>
<dbReference type="GO" id="GO:0043021">
    <property type="term" value="F:ribonucleoprotein complex binding"/>
    <property type="evidence" value="ECO:0007669"/>
    <property type="project" value="TreeGrafter"/>
</dbReference>
<dbReference type="Pfam" id="PF01248">
    <property type="entry name" value="Ribosomal_L7Ae"/>
    <property type="match status" value="1"/>
</dbReference>
<feature type="compositionally biased region" description="Basic and acidic residues" evidence="1">
    <location>
        <begin position="183"/>
        <end position="197"/>
    </location>
</feature>
<dbReference type="GO" id="GO:0003730">
    <property type="term" value="F:mRNA 3'-UTR binding"/>
    <property type="evidence" value="ECO:0007669"/>
    <property type="project" value="TreeGrafter"/>
</dbReference>
<reference evidence="3" key="1">
    <citation type="submission" date="2023-01" db="EMBL/GenBank/DDBJ databases">
        <title>Genome assembly of the deep-sea coral Lophelia pertusa.</title>
        <authorList>
            <person name="Herrera S."/>
            <person name="Cordes E."/>
        </authorList>
    </citation>
    <scope>NUCLEOTIDE SEQUENCE</scope>
    <source>
        <strain evidence="3">USNM1676648</strain>
        <tissue evidence="3">Polyp</tissue>
    </source>
</reference>